<dbReference type="PANTHER" id="PTHR12526:SF630">
    <property type="entry name" value="GLYCOSYLTRANSFERASE"/>
    <property type="match status" value="1"/>
</dbReference>
<dbReference type="SUPFAM" id="SSF53756">
    <property type="entry name" value="UDP-Glycosyltransferase/glycogen phosphorylase"/>
    <property type="match status" value="1"/>
</dbReference>
<dbReference type="Pfam" id="PF13579">
    <property type="entry name" value="Glyco_trans_4_4"/>
    <property type="match status" value="1"/>
</dbReference>
<accession>A0A2N7WCL4</accession>
<sequence length="420" mass="45429">MAGTLRRRHGEAQRNPFARLISGQHVQSMKKDCKEQRITFVIGSMSLGGAETQMALLATELVRRGWDVTLFSFEDGPVRASFESGGVRVVLGGYDSSAGGKLRKLALLVRGQLRLIGLLHRDRPHVLHAFLPLSNLLGAMAGKLARVPVIVTSRRALGLHQDRHPWWPWFDRFANACSNIVTVNSAAVGEDTVARDNIAREKLALIYNGLQFSVPGDIVEVRQRLRQELSLSDTEIALVSVANLIPYKGHAELIEAFAALRAEGANVTLFLVGEDRGIGAALAAKADALGVGAAIRFLGRRSDVKTLLYAMDIGVMASHEEGFSNALLEKLAAGLPVVATSVGGNPEALDGMPDCILVESKNPASLFSGLKQAVQEVCNSAQRRGLRSRIVIDRYSVDAAVSRHESIYRLGYGGERSEGH</sequence>
<dbReference type="GO" id="GO:0016757">
    <property type="term" value="F:glycosyltransferase activity"/>
    <property type="evidence" value="ECO:0007669"/>
    <property type="project" value="UniProtKB-ARBA"/>
</dbReference>
<proteinExistence type="predicted"/>
<reference evidence="2 3" key="1">
    <citation type="submission" date="2018-01" db="EMBL/GenBank/DDBJ databases">
        <title>Whole genome analyses suggest that Burkholderia sensu lato contains two further novel genera in the rhizoxinica-symbiotica group Mycetohabitans gen. nov., and Trinickia gen. nov.: implications for the evolution of diazotrophy and nodulation in the Burkholderiaceae.</title>
        <authorList>
            <person name="Estrada-de los Santos P."/>
            <person name="Palmer M."/>
            <person name="Chavez-Ramirez B."/>
            <person name="Beukes C."/>
            <person name="Steenkamp E.T."/>
            <person name="Hirsch A.M."/>
            <person name="Manyaka P."/>
            <person name="Maluk M."/>
            <person name="Lafos M."/>
            <person name="Crook M."/>
            <person name="Gross E."/>
            <person name="Simon M.F."/>
            <person name="Bueno dos Reis Junior F."/>
            <person name="Poole P.S."/>
            <person name="Venter S.N."/>
            <person name="James E.K."/>
        </authorList>
    </citation>
    <scope>NUCLEOTIDE SEQUENCE [LARGE SCALE GENOMIC DNA]</scope>
    <source>
        <strain evidence="2 3">GP25-8</strain>
    </source>
</reference>
<dbReference type="Pfam" id="PF13692">
    <property type="entry name" value="Glyco_trans_1_4"/>
    <property type="match status" value="1"/>
</dbReference>
<protein>
    <recommendedName>
        <fullName evidence="1">Glycosyltransferase subfamily 4-like N-terminal domain-containing protein</fullName>
    </recommendedName>
</protein>
<organism evidence="2 3">
    <name type="scientific">Trinickia soli</name>
    <dbReference type="NCBI Taxonomy" id="380675"/>
    <lineage>
        <taxon>Bacteria</taxon>
        <taxon>Pseudomonadati</taxon>
        <taxon>Pseudomonadota</taxon>
        <taxon>Betaproteobacteria</taxon>
        <taxon>Burkholderiales</taxon>
        <taxon>Burkholderiaceae</taxon>
        <taxon>Trinickia</taxon>
    </lineage>
</organism>
<dbReference type="PANTHER" id="PTHR12526">
    <property type="entry name" value="GLYCOSYLTRANSFERASE"/>
    <property type="match status" value="1"/>
</dbReference>
<feature type="domain" description="Glycosyltransferase subfamily 4-like N-terminal" evidence="1">
    <location>
        <begin position="48"/>
        <end position="209"/>
    </location>
</feature>
<keyword evidence="3" id="KW-1185">Reference proteome</keyword>
<gene>
    <name evidence="2" type="ORF">C0Z19_05255</name>
</gene>
<dbReference type="AlphaFoldDB" id="A0A2N7WCL4"/>
<name>A0A2N7WCL4_9BURK</name>
<dbReference type="EMBL" id="PNYB01000003">
    <property type="protein sequence ID" value="PMS27159.1"/>
    <property type="molecule type" value="Genomic_DNA"/>
</dbReference>
<comment type="caution">
    <text evidence="2">The sequence shown here is derived from an EMBL/GenBank/DDBJ whole genome shotgun (WGS) entry which is preliminary data.</text>
</comment>
<dbReference type="Proteomes" id="UP000235347">
    <property type="component" value="Unassembled WGS sequence"/>
</dbReference>
<evidence type="ECO:0000313" key="3">
    <source>
        <dbReference type="Proteomes" id="UP000235347"/>
    </source>
</evidence>
<dbReference type="Gene3D" id="3.40.50.2000">
    <property type="entry name" value="Glycogen Phosphorylase B"/>
    <property type="match status" value="2"/>
</dbReference>
<evidence type="ECO:0000259" key="1">
    <source>
        <dbReference type="Pfam" id="PF13579"/>
    </source>
</evidence>
<dbReference type="InterPro" id="IPR028098">
    <property type="entry name" value="Glyco_trans_4-like_N"/>
</dbReference>
<evidence type="ECO:0000313" key="2">
    <source>
        <dbReference type="EMBL" id="PMS27159.1"/>
    </source>
</evidence>